<dbReference type="Gene3D" id="3.10.560.10">
    <property type="entry name" value="Outer membrane lipoprotein wza domain like"/>
    <property type="match status" value="6"/>
</dbReference>
<feature type="domain" description="Soluble ligand binding" evidence="17">
    <location>
        <begin position="130"/>
        <end position="176"/>
    </location>
</feature>
<dbReference type="PANTHER" id="PTHR33619">
    <property type="entry name" value="POLYSACCHARIDE EXPORT PROTEIN GFCE-RELATED"/>
    <property type="match status" value="1"/>
</dbReference>
<keyword evidence="10" id="KW-0626">Porin</keyword>
<feature type="chain" id="PRO_5017329423" evidence="15">
    <location>
        <begin position="24"/>
        <end position="729"/>
    </location>
</feature>
<dbReference type="GO" id="GO:0009279">
    <property type="term" value="C:cell outer membrane"/>
    <property type="evidence" value="ECO:0007669"/>
    <property type="project" value="UniProtKB-SubCell"/>
</dbReference>
<dbReference type="PANTHER" id="PTHR33619:SF3">
    <property type="entry name" value="POLYSACCHARIDE EXPORT PROTEIN GFCE-RELATED"/>
    <property type="match status" value="1"/>
</dbReference>
<dbReference type="GO" id="GO:0006811">
    <property type="term" value="P:monoatomic ion transport"/>
    <property type="evidence" value="ECO:0007669"/>
    <property type="project" value="UniProtKB-KW"/>
</dbReference>
<dbReference type="InterPro" id="IPR049712">
    <property type="entry name" value="Poly_export"/>
</dbReference>
<evidence type="ECO:0000256" key="8">
    <source>
        <dbReference type="ARBA" id="ARBA00023047"/>
    </source>
</evidence>
<keyword evidence="4" id="KW-1134">Transmembrane beta strand</keyword>
<reference evidence="20" key="1">
    <citation type="submission" date="2016-10" db="EMBL/GenBank/DDBJ databases">
        <authorList>
            <person name="Varghese N."/>
            <person name="Submissions S."/>
        </authorList>
    </citation>
    <scope>NUCLEOTIDE SEQUENCE [LARGE SCALE GENOMIC DNA]</scope>
    <source>
        <strain evidence="20">DSM 12111</strain>
    </source>
</reference>
<dbReference type="GO" id="GO:0046930">
    <property type="term" value="C:pore complex"/>
    <property type="evidence" value="ECO:0007669"/>
    <property type="project" value="UniProtKB-KW"/>
</dbReference>
<feature type="signal peptide" evidence="15">
    <location>
        <begin position="1"/>
        <end position="23"/>
    </location>
</feature>
<keyword evidence="7 15" id="KW-0732">Signal</keyword>
<evidence type="ECO:0000313" key="19">
    <source>
        <dbReference type="EMBL" id="SED90125.1"/>
    </source>
</evidence>
<sequence length="729" mass="78731">MQERWLCLCVAWLMLSLSPAAVAQEQSAALPIDAPASAVISSGSSGTGRSDASALRPGDVLVLTVPGEAAFETPFEVDRYGYVQLPEVGRIKVEDLSLDQAKAKLQQALAGIFRDLERFDVQLKQRQLPITVLGYVRKPGPVTLPAEGNVQMAIAAAGGLVPGAQLDKLQVRRGDETLSVDYKKYMDSGEAGLLPALQPRDLVFVPASPLIGNVQIEFDAATLAAGGDAGESGRAVKVFGEVNNPGSFTYKDGSSLVDLLMRAGGVTRFAGVERIRVINQGAPQLFDLKAYLDSGDSSRLPSIQGGATIFVPKQEDAVSRSASTVYIMGEVFHPGAYEGREGTTFFDILANAGGPTRFAESRQIRILRQDGSVENFDLQGYTEGLARTKQPAIRPGDAIFVPEKTDMNEKSWLKVAPNRAVMVIGQVTQPGRFEWSDEMSLLDLLAHAGGPTSQADIADVRIVPPGGKAQSFDLDRFVNQGGDVTSLPVIHAGYTIMVPELPQDPSDNKSQWIRQSKDNSIYVFGQVGAPGRYAFNDHLGFLDILSAADGPTAAADIHNIRITHRSEAITRVTKLDLSDYFETGDETLLPQVLPGDTIYIPEKGRPWLDEKKENTVRVMGAVAKPGRYRFNEDMTILDLLAEAGGPSATAYLERIVVVNVAKAQAGEDQARTFDFEEFMLEPDFAALPLLRPGDTLYVPERSSSNWAIFMDGVRDSVSLLSIFAIIGGL</sequence>
<accession>A0A1H5EGB3</accession>
<protein>
    <submittedName>
        <fullName evidence="19">Protein involved in polysaccharide export, contains SLBB domain of the beta-grasp fold</fullName>
    </submittedName>
</protein>
<evidence type="ECO:0000313" key="20">
    <source>
        <dbReference type="Proteomes" id="UP000242849"/>
    </source>
</evidence>
<comment type="similarity">
    <text evidence="2">Belongs to the BexD/CtrA/VexA family.</text>
</comment>
<keyword evidence="6" id="KW-0812">Transmembrane</keyword>
<keyword evidence="12" id="KW-0564">Palmitate</keyword>
<dbReference type="Gene3D" id="3.30.1950.10">
    <property type="entry name" value="wza like domain"/>
    <property type="match status" value="1"/>
</dbReference>
<evidence type="ECO:0000256" key="7">
    <source>
        <dbReference type="ARBA" id="ARBA00022729"/>
    </source>
</evidence>
<evidence type="ECO:0000256" key="15">
    <source>
        <dbReference type="SAM" id="SignalP"/>
    </source>
</evidence>
<dbReference type="GO" id="GO:0015159">
    <property type="term" value="F:polysaccharide transmembrane transporter activity"/>
    <property type="evidence" value="ECO:0007669"/>
    <property type="project" value="InterPro"/>
</dbReference>
<evidence type="ECO:0000256" key="14">
    <source>
        <dbReference type="ARBA" id="ARBA00023288"/>
    </source>
</evidence>
<dbReference type="InterPro" id="IPR019554">
    <property type="entry name" value="Soluble_ligand-bd"/>
</dbReference>
<feature type="domain" description="SLBB" evidence="18">
    <location>
        <begin position="520"/>
        <end position="600"/>
    </location>
</feature>
<keyword evidence="20" id="KW-1185">Reference proteome</keyword>
<dbReference type="STRING" id="53406.SAMN05421553_3598"/>
<keyword evidence="11" id="KW-0472">Membrane</keyword>
<evidence type="ECO:0000259" key="18">
    <source>
        <dbReference type="Pfam" id="PF22461"/>
    </source>
</evidence>
<evidence type="ECO:0000256" key="6">
    <source>
        <dbReference type="ARBA" id="ARBA00022692"/>
    </source>
</evidence>
<keyword evidence="3" id="KW-0813">Transport</keyword>
<evidence type="ECO:0000259" key="16">
    <source>
        <dbReference type="Pfam" id="PF02563"/>
    </source>
</evidence>
<dbReference type="GO" id="GO:0015288">
    <property type="term" value="F:porin activity"/>
    <property type="evidence" value="ECO:0007669"/>
    <property type="project" value="UniProtKB-KW"/>
</dbReference>
<dbReference type="RefSeq" id="WP_208600196.1">
    <property type="nucleotide sequence ID" value="NZ_FNSC01000001.1"/>
</dbReference>
<keyword evidence="9" id="KW-0406">Ion transport</keyword>
<organism evidence="19 20">
    <name type="scientific">Pseudomonas anguilliseptica</name>
    <dbReference type="NCBI Taxonomy" id="53406"/>
    <lineage>
        <taxon>Bacteria</taxon>
        <taxon>Pseudomonadati</taxon>
        <taxon>Pseudomonadota</taxon>
        <taxon>Gammaproteobacteria</taxon>
        <taxon>Pseudomonadales</taxon>
        <taxon>Pseudomonadaceae</taxon>
        <taxon>Pseudomonas</taxon>
    </lineage>
</organism>
<keyword evidence="8" id="KW-0625">Polysaccharide transport</keyword>
<evidence type="ECO:0000256" key="9">
    <source>
        <dbReference type="ARBA" id="ARBA00023065"/>
    </source>
</evidence>
<evidence type="ECO:0000256" key="3">
    <source>
        <dbReference type="ARBA" id="ARBA00022448"/>
    </source>
</evidence>
<evidence type="ECO:0000256" key="12">
    <source>
        <dbReference type="ARBA" id="ARBA00023139"/>
    </source>
</evidence>
<feature type="domain" description="Soluble ligand binding" evidence="17">
    <location>
        <begin position="616"/>
        <end position="666"/>
    </location>
</feature>
<proteinExistence type="inferred from homology"/>
<dbReference type="Pfam" id="PF10531">
    <property type="entry name" value="SLBB"/>
    <property type="match status" value="5"/>
</dbReference>
<feature type="domain" description="Soluble ligand binding" evidence="17">
    <location>
        <begin position="236"/>
        <end position="282"/>
    </location>
</feature>
<evidence type="ECO:0000259" key="17">
    <source>
        <dbReference type="Pfam" id="PF10531"/>
    </source>
</evidence>
<evidence type="ECO:0000256" key="11">
    <source>
        <dbReference type="ARBA" id="ARBA00023136"/>
    </source>
</evidence>
<name>A0A1H5EGB3_PSEAG</name>
<evidence type="ECO:0000256" key="1">
    <source>
        <dbReference type="ARBA" id="ARBA00004571"/>
    </source>
</evidence>
<evidence type="ECO:0000256" key="5">
    <source>
        <dbReference type="ARBA" id="ARBA00022597"/>
    </source>
</evidence>
<feature type="domain" description="Soluble ligand binding" evidence="17">
    <location>
        <begin position="421"/>
        <end position="470"/>
    </location>
</feature>
<feature type="domain" description="Soluble ligand binding" evidence="17">
    <location>
        <begin position="325"/>
        <end position="376"/>
    </location>
</feature>
<keyword evidence="13" id="KW-0998">Cell outer membrane</keyword>
<evidence type="ECO:0000256" key="4">
    <source>
        <dbReference type="ARBA" id="ARBA00022452"/>
    </source>
</evidence>
<dbReference type="Proteomes" id="UP000242849">
    <property type="component" value="Unassembled WGS sequence"/>
</dbReference>
<dbReference type="EMBL" id="FNSC01000001">
    <property type="protein sequence ID" value="SED90125.1"/>
    <property type="molecule type" value="Genomic_DNA"/>
</dbReference>
<dbReference type="Pfam" id="PF22461">
    <property type="entry name" value="SLBB_2"/>
    <property type="match status" value="1"/>
</dbReference>
<comment type="subcellular location">
    <subcellularLocation>
        <location evidence="1">Cell outer membrane</location>
        <topology evidence="1">Multi-pass membrane protein</topology>
    </subcellularLocation>
</comment>
<dbReference type="Pfam" id="PF02563">
    <property type="entry name" value="Poly_export"/>
    <property type="match status" value="1"/>
</dbReference>
<evidence type="ECO:0000256" key="10">
    <source>
        <dbReference type="ARBA" id="ARBA00023114"/>
    </source>
</evidence>
<gene>
    <name evidence="19" type="ORF">SAMN05421553_3598</name>
</gene>
<keyword evidence="14" id="KW-0449">Lipoprotein</keyword>
<evidence type="ECO:0000256" key="13">
    <source>
        <dbReference type="ARBA" id="ARBA00023237"/>
    </source>
</evidence>
<evidence type="ECO:0000256" key="2">
    <source>
        <dbReference type="ARBA" id="ARBA00009450"/>
    </source>
</evidence>
<dbReference type="InterPro" id="IPR054765">
    <property type="entry name" value="SLBB_dom"/>
</dbReference>
<feature type="domain" description="Polysaccharide export protein N-terminal" evidence="16">
    <location>
        <begin position="54"/>
        <end position="115"/>
    </location>
</feature>
<dbReference type="AlphaFoldDB" id="A0A1H5EGB3"/>
<keyword evidence="5" id="KW-0762">Sugar transport</keyword>
<dbReference type="InterPro" id="IPR003715">
    <property type="entry name" value="Poly_export_N"/>
</dbReference>